<evidence type="ECO:0000256" key="1">
    <source>
        <dbReference type="ARBA" id="ARBA00004733"/>
    </source>
</evidence>
<dbReference type="CDD" id="cd04724">
    <property type="entry name" value="Tryptophan_synthase_alpha"/>
    <property type="match status" value="1"/>
</dbReference>
<proteinExistence type="inferred from homology"/>
<gene>
    <name evidence="8 10" type="primary">trpA</name>
    <name evidence="10" type="ORF">NZD86_12445</name>
</gene>
<protein>
    <recommendedName>
        <fullName evidence="8">Tryptophan synthase alpha chain</fullName>
        <ecNumber evidence="8">4.2.1.20</ecNumber>
    </recommendedName>
</protein>
<evidence type="ECO:0000256" key="6">
    <source>
        <dbReference type="ARBA" id="ARBA00023239"/>
    </source>
</evidence>
<evidence type="ECO:0000256" key="2">
    <source>
        <dbReference type="ARBA" id="ARBA00011270"/>
    </source>
</evidence>
<comment type="pathway">
    <text evidence="1 8">Amino-acid biosynthesis; L-tryptophan biosynthesis; L-tryptophan from chorismate: step 5/5.</text>
</comment>
<comment type="similarity">
    <text evidence="8 9">Belongs to the TrpA family.</text>
</comment>
<dbReference type="PROSITE" id="PS00167">
    <property type="entry name" value="TRP_SYNTHASE_ALPHA"/>
    <property type="match status" value="1"/>
</dbReference>
<comment type="catalytic activity">
    <reaction evidence="7 8">
        <text>(1S,2R)-1-C-(indol-3-yl)glycerol 3-phosphate + L-serine = D-glyceraldehyde 3-phosphate + L-tryptophan + H2O</text>
        <dbReference type="Rhea" id="RHEA:10532"/>
        <dbReference type="ChEBI" id="CHEBI:15377"/>
        <dbReference type="ChEBI" id="CHEBI:33384"/>
        <dbReference type="ChEBI" id="CHEBI:57912"/>
        <dbReference type="ChEBI" id="CHEBI:58866"/>
        <dbReference type="ChEBI" id="CHEBI:59776"/>
        <dbReference type="EC" id="4.2.1.20"/>
    </reaction>
</comment>
<accession>A0ABY6YYG9</accession>
<evidence type="ECO:0000256" key="7">
    <source>
        <dbReference type="ARBA" id="ARBA00049047"/>
    </source>
</evidence>
<dbReference type="InterPro" id="IPR002028">
    <property type="entry name" value="Trp_synthase_suA"/>
</dbReference>
<evidence type="ECO:0000256" key="8">
    <source>
        <dbReference type="HAMAP-Rule" id="MF_00131"/>
    </source>
</evidence>
<keyword evidence="6 8" id="KW-0456">Lyase</keyword>
<dbReference type="NCBIfam" id="TIGR00262">
    <property type="entry name" value="trpA"/>
    <property type="match status" value="1"/>
</dbReference>
<comment type="function">
    <text evidence="8">The alpha subunit is responsible for the aldol cleavage of indoleglycerol phosphate to indole and glyceraldehyde 3-phosphate.</text>
</comment>
<dbReference type="GO" id="GO:0004834">
    <property type="term" value="F:tryptophan synthase activity"/>
    <property type="evidence" value="ECO:0007669"/>
    <property type="project" value="UniProtKB-EC"/>
</dbReference>
<organism evidence="10 11">
    <name type="scientific">Alicyclobacillus dauci</name>
    <dbReference type="NCBI Taxonomy" id="1475485"/>
    <lineage>
        <taxon>Bacteria</taxon>
        <taxon>Bacillati</taxon>
        <taxon>Bacillota</taxon>
        <taxon>Bacilli</taxon>
        <taxon>Bacillales</taxon>
        <taxon>Alicyclobacillaceae</taxon>
        <taxon>Alicyclobacillus</taxon>
    </lineage>
</organism>
<evidence type="ECO:0000256" key="9">
    <source>
        <dbReference type="RuleBase" id="RU003662"/>
    </source>
</evidence>
<feature type="active site" description="Proton acceptor" evidence="8">
    <location>
        <position position="58"/>
    </location>
</feature>
<reference evidence="10" key="1">
    <citation type="submission" date="2022-08" db="EMBL/GenBank/DDBJ databases">
        <title>Alicyclobacillus dauci DSM2870, complete genome.</title>
        <authorList>
            <person name="Wang Q."/>
            <person name="Cai R."/>
            <person name="Wang Z."/>
        </authorList>
    </citation>
    <scope>NUCLEOTIDE SEQUENCE</scope>
    <source>
        <strain evidence="10">DSM 28700</strain>
    </source>
</reference>
<keyword evidence="4 8" id="KW-0822">Tryptophan biosynthesis</keyword>
<evidence type="ECO:0000313" key="10">
    <source>
        <dbReference type="EMBL" id="WAH35129.1"/>
    </source>
</evidence>
<evidence type="ECO:0000256" key="4">
    <source>
        <dbReference type="ARBA" id="ARBA00022822"/>
    </source>
</evidence>
<evidence type="ECO:0000256" key="5">
    <source>
        <dbReference type="ARBA" id="ARBA00023141"/>
    </source>
</evidence>
<dbReference type="Gene3D" id="3.20.20.70">
    <property type="entry name" value="Aldolase class I"/>
    <property type="match status" value="1"/>
</dbReference>
<dbReference type="PANTHER" id="PTHR43406">
    <property type="entry name" value="TRYPTOPHAN SYNTHASE, ALPHA CHAIN"/>
    <property type="match status" value="1"/>
</dbReference>
<dbReference type="HAMAP" id="MF_00131">
    <property type="entry name" value="Trp_synth_alpha"/>
    <property type="match status" value="1"/>
</dbReference>
<dbReference type="PANTHER" id="PTHR43406:SF1">
    <property type="entry name" value="TRYPTOPHAN SYNTHASE ALPHA CHAIN, CHLOROPLASTIC"/>
    <property type="match status" value="1"/>
</dbReference>
<dbReference type="EC" id="4.2.1.20" evidence="8"/>
<evidence type="ECO:0000256" key="3">
    <source>
        <dbReference type="ARBA" id="ARBA00022605"/>
    </source>
</evidence>
<dbReference type="Pfam" id="PF00290">
    <property type="entry name" value="Trp_syntA"/>
    <property type="match status" value="1"/>
</dbReference>
<dbReference type="RefSeq" id="WP_268042046.1">
    <property type="nucleotide sequence ID" value="NZ_CP104064.1"/>
</dbReference>
<dbReference type="SUPFAM" id="SSF51366">
    <property type="entry name" value="Ribulose-phoshate binding barrel"/>
    <property type="match status" value="1"/>
</dbReference>
<dbReference type="InterPro" id="IPR018204">
    <property type="entry name" value="Trp_synthase_alpha_AS"/>
</dbReference>
<dbReference type="Proteomes" id="UP001164803">
    <property type="component" value="Chromosome"/>
</dbReference>
<feature type="active site" description="Proton acceptor" evidence="8">
    <location>
        <position position="47"/>
    </location>
</feature>
<dbReference type="InterPro" id="IPR013785">
    <property type="entry name" value="Aldolase_TIM"/>
</dbReference>
<keyword evidence="5 8" id="KW-0057">Aromatic amino acid biosynthesis</keyword>
<keyword evidence="3 8" id="KW-0028">Amino-acid biosynthesis</keyword>
<dbReference type="InterPro" id="IPR011060">
    <property type="entry name" value="RibuloseP-bd_barrel"/>
</dbReference>
<sequence length="264" mass="28463">MNRIERTFKSIAGRAALIPFVVAGDPDFDSSRRLIQGILESGADMIEIGLPYSDPLADGPVIQAGAVRSLQRGFQLPDSMRLISDIREQTDKPLIAFTYVNPILQYGIRTFFEQLAASGGDGVIVPDVPLEEAPELADIARENGISFIPLVAPTSGDDRVRQICTQASGFVYCVSSLGVTGERASVSAHVESLVESIKRYTAVPACVGFGVSSPEHAREISRYADGVIVGSAYVRRIEKVAEQGLEQTLADVRTFTAELKIACM</sequence>
<dbReference type="EMBL" id="CP104064">
    <property type="protein sequence ID" value="WAH35129.1"/>
    <property type="molecule type" value="Genomic_DNA"/>
</dbReference>
<comment type="subunit">
    <text evidence="2 8">Tetramer of two alpha and two beta chains.</text>
</comment>
<keyword evidence="11" id="KW-1185">Reference proteome</keyword>
<evidence type="ECO:0000313" key="11">
    <source>
        <dbReference type="Proteomes" id="UP001164803"/>
    </source>
</evidence>
<name>A0ABY6YYG9_9BACL</name>